<reference evidence="1 2" key="1">
    <citation type="submission" date="2013-05" db="EMBL/GenBank/DDBJ databases">
        <title>Drechslerella stenobrocha genome reveals carnivorous origination and mechanical trapping mechanism of predatory fungi.</title>
        <authorList>
            <person name="Liu X."/>
            <person name="Zhang W."/>
            <person name="Liu K."/>
        </authorList>
    </citation>
    <scope>NUCLEOTIDE SEQUENCE [LARGE SCALE GENOMIC DNA]</scope>
    <source>
        <strain evidence="1 2">248</strain>
    </source>
</reference>
<dbReference type="EMBL" id="KI966461">
    <property type="protein sequence ID" value="EWC43480.1"/>
    <property type="molecule type" value="Genomic_DNA"/>
</dbReference>
<dbReference type="HOGENOM" id="CLU_059493_0_0_1"/>
<evidence type="ECO:0000313" key="2">
    <source>
        <dbReference type="Proteomes" id="UP000024837"/>
    </source>
</evidence>
<proteinExistence type="predicted"/>
<dbReference type="SFLD" id="SFLDG01132">
    <property type="entry name" value="C1.5.3:_5'-Nucleotidase_Like"/>
    <property type="match status" value="1"/>
</dbReference>
<dbReference type="NCBIfam" id="TIGR01993">
    <property type="entry name" value="Pyr-5-nucltdase"/>
    <property type="match status" value="1"/>
</dbReference>
<dbReference type="InterPro" id="IPR023214">
    <property type="entry name" value="HAD_sf"/>
</dbReference>
<evidence type="ECO:0000313" key="1">
    <source>
        <dbReference type="EMBL" id="EWC43480.1"/>
    </source>
</evidence>
<dbReference type="SUPFAM" id="SSF56784">
    <property type="entry name" value="HAD-like"/>
    <property type="match status" value="1"/>
</dbReference>
<sequence length="238" mass="27486">MSPSQPSPSPAADDRVVFFFDIDNCLYSHNLKIHGRMQVLIDDYFSRHLDLSRSDAAVLHARYYQDYGLALDGLIRHHRIDALEYNREVDDALALESVMSPDAALRRLLLGVDKRKVKMWLFTNAYVTHGRRVVKLLGVDDLFEGITYCDYAAPDGLVCKPKVEAFEKAMREAAVTDRSRCYFVDDSWKNCKGATEFGWKTVHFLEEGLNEPERRAAEYQIRRLEELRGLFPELFTEE</sequence>
<dbReference type="Gene3D" id="3.40.50.1000">
    <property type="entry name" value="HAD superfamily/HAD-like"/>
    <property type="match status" value="1"/>
</dbReference>
<dbReference type="Proteomes" id="UP000024837">
    <property type="component" value="Unassembled WGS sequence"/>
</dbReference>
<dbReference type="InterPro" id="IPR006439">
    <property type="entry name" value="HAD-SF_hydro_IA"/>
</dbReference>
<dbReference type="InterPro" id="IPR036412">
    <property type="entry name" value="HAD-like_sf"/>
</dbReference>
<dbReference type="InterPro" id="IPR010237">
    <property type="entry name" value="Pyr-5-nucltdase"/>
</dbReference>
<dbReference type="GO" id="GO:0006206">
    <property type="term" value="P:pyrimidine nucleobase metabolic process"/>
    <property type="evidence" value="ECO:0007669"/>
    <property type="project" value="TreeGrafter"/>
</dbReference>
<dbReference type="PANTHER" id="PTHR47438">
    <property type="entry name" value="PHOSPHATE METABOLISM PROTEIN 8-RELATED"/>
    <property type="match status" value="1"/>
</dbReference>
<keyword evidence="2" id="KW-1185">Reference proteome</keyword>
<accession>W7I440</accession>
<dbReference type="GO" id="GO:0008252">
    <property type="term" value="F:nucleotidase activity"/>
    <property type="evidence" value="ECO:0007669"/>
    <property type="project" value="TreeGrafter"/>
</dbReference>
<dbReference type="SFLD" id="SFLDS00003">
    <property type="entry name" value="Haloacid_Dehalogenase"/>
    <property type="match status" value="1"/>
</dbReference>
<protein>
    <recommendedName>
        <fullName evidence="3">Pyrimidine 5-nucleotidase</fullName>
    </recommendedName>
</protein>
<dbReference type="Gene3D" id="1.10.150.450">
    <property type="match status" value="1"/>
</dbReference>
<dbReference type="InterPro" id="IPR052791">
    <property type="entry name" value="SSM1_domain"/>
</dbReference>
<dbReference type="NCBIfam" id="TIGR01509">
    <property type="entry name" value="HAD-SF-IA-v3"/>
    <property type="match status" value="1"/>
</dbReference>
<dbReference type="GO" id="GO:0009166">
    <property type="term" value="P:nucleotide catabolic process"/>
    <property type="evidence" value="ECO:0007669"/>
    <property type="project" value="TreeGrafter"/>
</dbReference>
<dbReference type="PANTHER" id="PTHR47438:SF1">
    <property type="entry name" value="PHOSPHATE METABOLISM PROTEIN 8-RELATED"/>
    <property type="match status" value="1"/>
</dbReference>
<organism evidence="1 2">
    <name type="scientific">Drechslerella stenobrocha 248</name>
    <dbReference type="NCBI Taxonomy" id="1043628"/>
    <lineage>
        <taxon>Eukaryota</taxon>
        <taxon>Fungi</taxon>
        <taxon>Dikarya</taxon>
        <taxon>Ascomycota</taxon>
        <taxon>Pezizomycotina</taxon>
        <taxon>Orbiliomycetes</taxon>
        <taxon>Orbiliales</taxon>
        <taxon>Orbiliaceae</taxon>
        <taxon>Drechslerella</taxon>
    </lineage>
</organism>
<dbReference type="Pfam" id="PF00702">
    <property type="entry name" value="Hydrolase"/>
    <property type="match status" value="1"/>
</dbReference>
<name>W7I440_9PEZI</name>
<gene>
    <name evidence="1" type="ORF">DRE_07559</name>
</gene>
<dbReference type="OrthoDB" id="1065058at2759"/>
<evidence type="ECO:0008006" key="3">
    <source>
        <dbReference type="Google" id="ProtNLM"/>
    </source>
</evidence>
<dbReference type="AlphaFoldDB" id="W7I440"/>
<dbReference type="SFLD" id="SFLDG01129">
    <property type="entry name" value="C1.5:_HAD__Beta-PGM__Phosphata"/>
    <property type="match status" value="1"/>
</dbReference>